<dbReference type="InterPro" id="IPR036259">
    <property type="entry name" value="MFS_trans_sf"/>
</dbReference>
<dbReference type="PANTHER" id="PTHR43528">
    <property type="entry name" value="ALPHA-KETOGLUTARATE PERMEASE"/>
    <property type="match status" value="1"/>
</dbReference>
<feature type="transmembrane region" description="Helical" evidence="9">
    <location>
        <begin position="165"/>
        <end position="183"/>
    </location>
</feature>
<keyword evidence="8 9" id="KW-0472">Membrane</keyword>
<dbReference type="EMBL" id="CP034086">
    <property type="protein sequence ID" value="AZG76056.1"/>
    <property type="molecule type" value="Genomic_DNA"/>
</dbReference>
<keyword evidence="4" id="KW-1003">Cell membrane</keyword>
<dbReference type="SUPFAM" id="SSF103473">
    <property type="entry name" value="MFS general substrate transporter"/>
    <property type="match status" value="1"/>
</dbReference>
<feature type="transmembrane region" description="Helical" evidence="9">
    <location>
        <begin position="92"/>
        <end position="113"/>
    </location>
</feature>
<dbReference type="Gene3D" id="1.20.1250.20">
    <property type="entry name" value="MFS general substrate transporter like domains"/>
    <property type="match status" value="2"/>
</dbReference>
<keyword evidence="6" id="KW-0769">Symport</keyword>
<comment type="similarity">
    <text evidence="2">Belongs to the major facilitator superfamily. Metabolite:H+ Symporter (MHS) family (TC 2.A.1.6) family.</text>
</comment>
<keyword evidence="3" id="KW-0813">Transport</keyword>
<name>A0A3G8M285_9HYPH</name>
<dbReference type="PROSITE" id="PS50850">
    <property type="entry name" value="MFS"/>
    <property type="match status" value="1"/>
</dbReference>
<dbReference type="Proteomes" id="UP000273982">
    <property type="component" value="Chromosome"/>
</dbReference>
<feature type="transmembrane region" description="Helical" evidence="9">
    <location>
        <begin position="189"/>
        <end position="208"/>
    </location>
</feature>
<dbReference type="PROSITE" id="PS00216">
    <property type="entry name" value="SUGAR_TRANSPORT_1"/>
    <property type="match status" value="1"/>
</dbReference>
<evidence type="ECO:0000256" key="7">
    <source>
        <dbReference type="ARBA" id="ARBA00022989"/>
    </source>
</evidence>
<organism evidence="11 12">
    <name type="scientific">Methylocystis rosea</name>
    <dbReference type="NCBI Taxonomy" id="173366"/>
    <lineage>
        <taxon>Bacteria</taxon>
        <taxon>Pseudomonadati</taxon>
        <taxon>Pseudomonadota</taxon>
        <taxon>Alphaproteobacteria</taxon>
        <taxon>Hyphomicrobiales</taxon>
        <taxon>Methylocystaceae</taxon>
        <taxon>Methylocystis</taxon>
    </lineage>
</organism>
<feature type="transmembrane region" description="Helical" evidence="9">
    <location>
        <begin position="119"/>
        <end position="144"/>
    </location>
</feature>
<dbReference type="GO" id="GO:0015293">
    <property type="term" value="F:symporter activity"/>
    <property type="evidence" value="ECO:0007669"/>
    <property type="project" value="UniProtKB-KW"/>
</dbReference>
<evidence type="ECO:0000256" key="2">
    <source>
        <dbReference type="ARBA" id="ARBA00008240"/>
    </source>
</evidence>
<evidence type="ECO:0000313" key="12">
    <source>
        <dbReference type="Proteomes" id="UP000273982"/>
    </source>
</evidence>
<proteinExistence type="inferred from homology"/>
<feature type="transmembrane region" description="Helical" evidence="9">
    <location>
        <begin position="400"/>
        <end position="421"/>
    </location>
</feature>
<reference evidence="11 12" key="1">
    <citation type="submission" date="2018-11" db="EMBL/GenBank/DDBJ databases">
        <title>Genome squencing of methanotrophic bacteria isolated from alkaline groundwater in Korea.</title>
        <authorList>
            <person name="Nguyen L.N."/>
        </authorList>
    </citation>
    <scope>NUCLEOTIDE SEQUENCE [LARGE SCALE GENOMIC DNA]</scope>
    <source>
        <strain evidence="11 12">GW6</strain>
    </source>
</reference>
<dbReference type="KEGG" id="mros:EHO51_04520"/>
<evidence type="ECO:0000256" key="6">
    <source>
        <dbReference type="ARBA" id="ARBA00022847"/>
    </source>
</evidence>
<gene>
    <name evidence="11" type="ORF">EHO51_04520</name>
</gene>
<dbReference type="FunFam" id="1.20.1250.20:FF:000001">
    <property type="entry name" value="Dicarboxylate MFS transporter"/>
    <property type="match status" value="1"/>
</dbReference>
<dbReference type="GO" id="GO:0005886">
    <property type="term" value="C:plasma membrane"/>
    <property type="evidence" value="ECO:0007669"/>
    <property type="project" value="UniProtKB-SubCell"/>
</dbReference>
<dbReference type="AlphaFoldDB" id="A0A3G8M285"/>
<feature type="transmembrane region" description="Helical" evidence="9">
    <location>
        <begin position="333"/>
        <end position="359"/>
    </location>
</feature>
<evidence type="ECO:0000313" key="11">
    <source>
        <dbReference type="EMBL" id="AZG76056.1"/>
    </source>
</evidence>
<evidence type="ECO:0000259" key="10">
    <source>
        <dbReference type="PROSITE" id="PS50850"/>
    </source>
</evidence>
<dbReference type="InterPro" id="IPR020846">
    <property type="entry name" value="MFS_dom"/>
</dbReference>
<keyword evidence="5 9" id="KW-0812">Transmembrane</keyword>
<dbReference type="InterPro" id="IPR051084">
    <property type="entry name" value="H+-coupled_symporters"/>
</dbReference>
<evidence type="ECO:0000256" key="8">
    <source>
        <dbReference type="ARBA" id="ARBA00023136"/>
    </source>
</evidence>
<feature type="transmembrane region" description="Helical" evidence="9">
    <location>
        <begin position="371"/>
        <end position="394"/>
    </location>
</feature>
<dbReference type="InterPro" id="IPR005829">
    <property type="entry name" value="Sugar_transporter_CS"/>
</dbReference>
<feature type="transmembrane region" description="Helical" evidence="9">
    <location>
        <begin position="29"/>
        <end position="47"/>
    </location>
</feature>
<evidence type="ECO:0000256" key="4">
    <source>
        <dbReference type="ARBA" id="ARBA00022475"/>
    </source>
</evidence>
<feature type="transmembrane region" description="Helical" evidence="9">
    <location>
        <begin position="308"/>
        <end position="327"/>
    </location>
</feature>
<evidence type="ECO:0000256" key="9">
    <source>
        <dbReference type="SAM" id="Phobius"/>
    </source>
</evidence>
<accession>A0A3G8M285</accession>
<dbReference type="PROSITE" id="PS00217">
    <property type="entry name" value="SUGAR_TRANSPORT_2"/>
    <property type="match status" value="1"/>
</dbReference>
<evidence type="ECO:0000256" key="3">
    <source>
        <dbReference type="ARBA" id="ARBA00022448"/>
    </source>
</evidence>
<feature type="transmembrane region" description="Helical" evidence="9">
    <location>
        <begin position="242"/>
        <end position="263"/>
    </location>
</feature>
<protein>
    <submittedName>
        <fullName evidence="11">MFS transporter</fullName>
    </submittedName>
</protein>
<dbReference type="RefSeq" id="WP_124737894.1">
    <property type="nucleotide sequence ID" value="NZ_CP034086.1"/>
</dbReference>
<evidence type="ECO:0000256" key="1">
    <source>
        <dbReference type="ARBA" id="ARBA00004651"/>
    </source>
</evidence>
<keyword evidence="7 9" id="KW-1133">Transmembrane helix</keyword>
<feature type="transmembrane region" description="Helical" evidence="9">
    <location>
        <begin position="275"/>
        <end position="296"/>
    </location>
</feature>
<comment type="subcellular location">
    <subcellularLocation>
        <location evidence="1">Cell membrane</location>
        <topology evidence="1">Multi-pass membrane protein</topology>
    </subcellularLocation>
</comment>
<dbReference type="Pfam" id="PF07690">
    <property type="entry name" value="MFS_1"/>
    <property type="match status" value="1"/>
</dbReference>
<evidence type="ECO:0000256" key="5">
    <source>
        <dbReference type="ARBA" id="ARBA00022692"/>
    </source>
</evidence>
<sequence length="430" mass="46194">MHVRQNFPQVRAPAPKQIAAAVIGNALEWYDFVVYGFFASVLAQAFFPSRDETASLLLALATFGAGFCTRPLGGLFFGFYADRKGRKAALQLIMFVMTVAIAVIAFAPTYATIGLFAPMLIVIGRLLQGFATGGEFASSTAFLIEVAPAGRRGVYGSLQMVGQGLSILLGTLAGMLVAGVFSAEALHDWAWRLPFFAGLLIGPVGLYVRRHLDETPAFKASPQEEGAARAFLDLVRRRGDRLLACFAATIGATISFYVILVYMPTYGKTEMGLSLAQSFIAQAPGLVLLIVLTPLIGALSDAIGRRPLLLASYGMLLLCVYPLFIWLQAERTLLALTVAQTAFCAILSGLFGALSTALAEQFPTHVRTVGLAIAYNVAVMIFGGFAPFIVAWLIDYLATPIAPAFYLMFGAVVGLMGVAGLHERRHEWLD</sequence>
<feature type="transmembrane region" description="Helical" evidence="9">
    <location>
        <begin position="53"/>
        <end position="80"/>
    </location>
</feature>
<dbReference type="PANTHER" id="PTHR43528:SF8">
    <property type="entry name" value="BLR0239 PROTEIN"/>
    <property type="match status" value="1"/>
</dbReference>
<dbReference type="InterPro" id="IPR011701">
    <property type="entry name" value="MFS"/>
</dbReference>
<feature type="domain" description="Major facilitator superfamily (MFS) profile" evidence="10">
    <location>
        <begin position="17"/>
        <end position="426"/>
    </location>
</feature>